<dbReference type="Proteomes" id="UP001217089">
    <property type="component" value="Unassembled WGS sequence"/>
</dbReference>
<organism evidence="1 2">
    <name type="scientific">Tegillarca granosa</name>
    <name type="common">Malaysian cockle</name>
    <name type="synonym">Anadara granosa</name>
    <dbReference type="NCBI Taxonomy" id="220873"/>
    <lineage>
        <taxon>Eukaryota</taxon>
        <taxon>Metazoa</taxon>
        <taxon>Spiralia</taxon>
        <taxon>Lophotrochozoa</taxon>
        <taxon>Mollusca</taxon>
        <taxon>Bivalvia</taxon>
        <taxon>Autobranchia</taxon>
        <taxon>Pteriomorphia</taxon>
        <taxon>Arcoida</taxon>
        <taxon>Arcoidea</taxon>
        <taxon>Arcidae</taxon>
        <taxon>Tegillarca</taxon>
    </lineage>
</organism>
<keyword evidence="2" id="KW-1185">Reference proteome</keyword>
<dbReference type="EMBL" id="JARBDR010000903">
    <property type="protein sequence ID" value="KAJ8304600.1"/>
    <property type="molecule type" value="Genomic_DNA"/>
</dbReference>
<proteinExistence type="predicted"/>
<comment type="caution">
    <text evidence="1">The sequence shown here is derived from an EMBL/GenBank/DDBJ whole genome shotgun (WGS) entry which is preliminary data.</text>
</comment>
<name>A0ABQ9EM16_TEGGR</name>
<sequence length="76" mass="8645">MCERVFGILNSIISFRPNTSTITNEAFVIKEKATAKRKTISLGKESTESTNTTRKTKKLTLYIMVCGSQKREWINT</sequence>
<evidence type="ECO:0000313" key="2">
    <source>
        <dbReference type="Proteomes" id="UP001217089"/>
    </source>
</evidence>
<evidence type="ECO:0000313" key="1">
    <source>
        <dbReference type="EMBL" id="KAJ8304600.1"/>
    </source>
</evidence>
<reference evidence="1 2" key="1">
    <citation type="submission" date="2022-12" db="EMBL/GenBank/DDBJ databases">
        <title>Chromosome-level genome of Tegillarca granosa.</title>
        <authorList>
            <person name="Kim J."/>
        </authorList>
    </citation>
    <scope>NUCLEOTIDE SEQUENCE [LARGE SCALE GENOMIC DNA]</scope>
    <source>
        <strain evidence="1">Teg-2019</strain>
        <tissue evidence="1">Adductor muscle</tissue>
    </source>
</reference>
<gene>
    <name evidence="1" type="ORF">KUTeg_018183</name>
</gene>
<accession>A0ABQ9EM16</accession>
<protein>
    <submittedName>
        <fullName evidence="1">Uncharacterized protein</fullName>
    </submittedName>
</protein>